<dbReference type="RefSeq" id="WP_346031589.1">
    <property type="nucleotide sequence ID" value="NZ_BAABHV010000005.1"/>
</dbReference>
<proteinExistence type="predicted"/>
<dbReference type="EMBL" id="BAABHV010000005">
    <property type="protein sequence ID" value="GAA5048250.1"/>
    <property type="molecule type" value="Genomic_DNA"/>
</dbReference>
<evidence type="ECO:0000256" key="1">
    <source>
        <dbReference type="SAM" id="SignalP"/>
    </source>
</evidence>
<organism evidence="2 3">
    <name type="scientific">Erythrobacter westpacificensis</name>
    <dbReference type="NCBI Taxonomy" id="1055231"/>
    <lineage>
        <taxon>Bacteria</taxon>
        <taxon>Pseudomonadati</taxon>
        <taxon>Pseudomonadota</taxon>
        <taxon>Alphaproteobacteria</taxon>
        <taxon>Sphingomonadales</taxon>
        <taxon>Erythrobacteraceae</taxon>
        <taxon>Erythrobacter/Porphyrobacter group</taxon>
        <taxon>Erythrobacter</taxon>
    </lineage>
</organism>
<dbReference type="Gene3D" id="3.30.10.10">
    <property type="entry name" value="Trypsin Inhibitor V, subunit A"/>
    <property type="match status" value="1"/>
</dbReference>
<gene>
    <name evidence="2" type="ORF">GCM10023208_05290</name>
</gene>
<feature type="chain" id="PRO_5047516896" description="Peptidase inhibitor I78" evidence="1">
    <location>
        <begin position="18"/>
        <end position="102"/>
    </location>
</feature>
<keyword evidence="1" id="KW-0732">Signal</keyword>
<evidence type="ECO:0000313" key="2">
    <source>
        <dbReference type="EMBL" id="GAA5048250.1"/>
    </source>
</evidence>
<evidence type="ECO:0000313" key="3">
    <source>
        <dbReference type="Proteomes" id="UP001500518"/>
    </source>
</evidence>
<protein>
    <recommendedName>
        <fullName evidence="4">Peptidase inhibitor I78</fullName>
    </recommendedName>
</protein>
<sequence length="102" mass="10869">MIKPLLPLAALSLSACATTPPPFDGDGDPRVLDPTAQCDAAAAQDMLGTTASSAVGEQLLEASGARTLRWVPPRTAVTMDYRSDRLTVYYDDDLQIERITCG</sequence>
<keyword evidence="3" id="KW-1185">Reference proteome</keyword>
<dbReference type="PROSITE" id="PS51257">
    <property type="entry name" value="PROKAR_LIPOPROTEIN"/>
    <property type="match status" value="1"/>
</dbReference>
<evidence type="ECO:0008006" key="4">
    <source>
        <dbReference type="Google" id="ProtNLM"/>
    </source>
</evidence>
<name>A0ABP9K2Q3_9SPHN</name>
<reference evidence="3" key="1">
    <citation type="journal article" date="2019" name="Int. J. Syst. Evol. Microbiol.">
        <title>The Global Catalogue of Microorganisms (GCM) 10K type strain sequencing project: providing services to taxonomists for standard genome sequencing and annotation.</title>
        <authorList>
            <consortium name="The Broad Institute Genomics Platform"/>
            <consortium name="The Broad Institute Genome Sequencing Center for Infectious Disease"/>
            <person name="Wu L."/>
            <person name="Ma J."/>
        </authorList>
    </citation>
    <scope>NUCLEOTIDE SEQUENCE [LARGE SCALE GENOMIC DNA]</scope>
    <source>
        <strain evidence="3">JCM 18014</strain>
    </source>
</reference>
<dbReference type="InterPro" id="IPR021719">
    <property type="entry name" value="Prot_inh_I78"/>
</dbReference>
<dbReference type="Pfam" id="PF11720">
    <property type="entry name" value="Inhibitor_I78"/>
    <property type="match status" value="1"/>
</dbReference>
<accession>A0ABP9K2Q3</accession>
<dbReference type="Proteomes" id="UP001500518">
    <property type="component" value="Unassembled WGS sequence"/>
</dbReference>
<feature type="signal peptide" evidence="1">
    <location>
        <begin position="1"/>
        <end position="17"/>
    </location>
</feature>
<comment type="caution">
    <text evidence="2">The sequence shown here is derived from an EMBL/GenBank/DDBJ whole genome shotgun (WGS) entry which is preliminary data.</text>
</comment>